<gene>
    <name evidence="2" type="ORF">ENP06_01545</name>
</gene>
<accession>A0A7V1ZH83</accession>
<protein>
    <submittedName>
        <fullName evidence="2">Uncharacterized protein</fullName>
    </submittedName>
</protein>
<sequence length="81" mass="9108">MARATPSQVLDSLLPRLSSSREACLWLFQAHERALYAAGATPPRRRVWASFREVLRELRRPLREVGHTTSGPAPGSKAKRE</sequence>
<evidence type="ECO:0000313" key="2">
    <source>
        <dbReference type="EMBL" id="HEQ88077.1"/>
    </source>
</evidence>
<comment type="caution">
    <text evidence="2">The sequence shown here is derived from an EMBL/GenBank/DDBJ whole genome shotgun (WGS) entry which is preliminary data.</text>
</comment>
<evidence type="ECO:0000256" key="1">
    <source>
        <dbReference type="SAM" id="MobiDB-lite"/>
    </source>
</evidence>
<feature type="region of interest" description="Disordered" evidence="1">
    <location>
        <begin position="62"/>
        <end position="81"/>
    </location>
</feature>
<proteinExistence type="predicted"/>
<organism evidence="2">
    <name type="scientific">Thermoanaerobaculum aquaticum</name>
    <dbReference type="NCBI Taxonomy" id="1312852"/>
    <lineage>
        <taxon>Bacteria</taxon>
        <taxon>Pseudomonadati</taxon>
        <taxon>Acidobacteriota</taxon>
        <taxon>Thermoanaerobaculia</taxon>
        <taxon>Thermoanaerobaculales</taxon>
        <taxon>Thermoanaerobaculaceae</taxon>
        <taxon>Thermoanaerobaculum</taxon>
    </lineage>
</organism>
<reference evidence="2" key="1">
    <citation type="journal article" date="2020" name="mSystems">
        <title>Genome- and Community-Level Interaction Insights into Carbon Utilization and Element Cycling Functions of Hydrothermarchaeota in Hydrothermal Sediment.</title>
        <authorList>
            <person name="Zhou Z."/>
            <person name="Liu Y."/>
            <person name="Xu W."/>
            <person name="Pan J."/>
            <person name="Luo Z.H."/>
            <person name="Li M."/>
        </authorList>
    </citation>
    <scope>NUCLEOTIDE SEQUENCE [LARGE SCALE GENOMIC DNA]</scope>
    <source>
        <strain evidence="2">SpSt-186</strain>
    </source>
</reference>
<name>A0A7V1ZH83_9BACT</name>
<dbReference type="EMBL" id="DSHW01000116">
    <property type="protein sequence ID" value="HEQ88077.1"/>
    <property type="molecule type" value="Genomic_DNA"/>
</dbReference>
<dbReference type="AlphaFoldDB" id="A0A7V1ZH83"/>